<gene>
    <name evidence="6" type="ORF">Z955_06920</name>
</gene>
<dbReference type="InterPro" id="IPR002052">
    <property type="entry name" value="DNA_methylase_N6_adenine_CS"/>
</dbReference>
<keyword evidence="2" id="KW-0489">Methyltransferase</keyword>
<dbReference type="EC" id="2.1.1.72" evidence="1"/>
<name>A0A0A0IH01_CLOBO</name>
<organism evidence="6 7">
    <name type="scientific">Clostridium botulinum C/D str. DC5</name>
    <dbReference type="NCBI Taxonomy" id="1443128"/>
    <lineage>
        <taxon>Bacteria</taxon>
        <taxon>Bacillati</taxon>
        <taxon>Bacillota</taxon>
        <taxon>Clostridia</taxon>
        <taxon>Eubacteriales</taxon>
        <taxon>Clostridiaceae</taxon>
        <taxon>Clostridium</taxon>
    </lineage>
</organism>
<evidence type="ECO:0000313" key="6">
    <source>
        <dbReference type="EMBL" id="KGM99551.1"/>
    </source>
</evidence>
<dbReference type="EMBL" id="JDRY01000033">
    <property type="protein sequence ID" value="KGM99551.1"/>
    <property type="molecule type" value="Genomic_DNA"/>
</dbReference>
<evidence type="ECO:0000256" key="5">
    <source>
        <dbReference type="ARBA" id="ARBA00047942"/>
    </source>
</evidence>
<reference evidence="6 7" key="1">
    <citation type="submission" date="2014-01" db="EMBL/GenBank/DDBJ databases">
        <title>Plasmidome dynamics in the species complex Clostridium novyi sensu lato converts strains of independent lineages into distinctly different pathogens.</title>
        <authorList>
            <person name="Skarin H."/>
            <person name="Segerman B."/>
        </authorList>
    </citation>
    <scope>NUCLEOTIDE SEQUENCE [LARGE SCALE GENOMIC DNA]</scope>
    <source>
        <strain evidence="6 7">DC5</strain>
    </source>
</reference>
<evidence type="ECO:0000256" key="1">
    <source>
        <dbReference type="ARBA" id="ARBA00011900"/>
    </source>
</evidence>
<dbReference type="GO" id="GO:0009007">
    <property type="term" value="F:site-specific DNA-methyltransferase (adenine-specific) activity"/>
    <property type="evidence" value="ECO:0007669"/>
    <property type="project" value="UniProtKB-EC"/>
</dbReference>
<dbReference type="InterPro" id="IPR012327">
    <property type="entry name" value="MeTrfase_D12"/>
</dbReference>
<sequence length="507" mass="58726">MKKYMGNKSRILPEIYKAAKLAPKNCTLFDAFAGTTNVGQYFKARGYKIISNDVNATSRLMGDVYLKLNTLPSFDTLFSSDCYTINHLNELINTEDFEEKKELFMLLNRNTNDESYLKDVYNSHAFNLLVYLSFYASQTDFEDKCYSYELKAPDFIWRNFCVKGTHSEYFNLVSQKSIISQITSLQKYLDKYGENSVIEKCIVLLRSVYTPPFQINNLSKAIELLNANSGNFSNTSSIEKITAKLTALTKRKNHIGNRMFFSEVHGHIIDTINNLSLLWLKDKLISDDEYNFIQCSLVEAVALFSNTSATYQAFYKTYRANTLQQFRLVFPEIIASSNEHSVYCEDTFELIKTLPEQYDILYLDPPYNWRIYDSNYHLLNLLSDYSNLSDDIISYEAGIAGAAGENRNLTREYTNYNRRNTFEDLLFELILSSKCKYVILSYSDSLSNHNKNSLSSVEKIEAFFKNDKYFAKDSFKKVELSSVNFESRKSEKKEGIHELLFIAERNE</sequence>
<dbReference type="Proteomes" id="UP000030014">
    <property type="component" value="Unassembled WGS sequence"/>
</dbReference>
<dbReference type="Gene3D" id="3.40.50.150">
    <property type="entry name" value="Vaccinia Virus protein VP39"/>
    <property type="match status" value="1"/>
</dbReference>
<dbReference type="Pfam" id="PF02086">
    <property type="entry name" value="MethyltransfD12"/>
    <property type="match status" value="2"/>
</dbReference>
<proteinExistence type="predicted"/>
<dbReference type="PROSITE" id="PS00092">
    <property type="entry name" value="N6_MTASE"/>
    <property type="match status" value="1"/>
</dbReference>
<dbReference type="GO" id="GO:0032259">
    <property type="term" value="P:methylation"/>
    <property type="evidence" value="ECO:0007669"/>
    <property type="project" value="UniProtKB-KW"/>
</dbReference>
<dbReference type="InterPro" id="IPR029063">
    <property type="entry name" value="SAM-dependent_MTases_sf"/>
</dbReference>
<keyword evidence="4" id="KW-0949">S-adenosyl-L-methionine</keyword>
<keyword evidence="3" id="KW-0808">Transferase</keyword>
<dbReference type="AlphaFoldDB" id="A0A0A0IH01"/>
<comment type="catalytic activity">
    <reaction evidence="5">
        <text>a 2'-deoxyadenosine in DNA + S-adenosyl-L-methionine = an N(6)-methyl-2'-deoxyadenosine in DNA + S-adenosyl-L-homocysteine + H(+)</text>
        <dbReference type="Rhea" id="RHEA:15197"/>
        <dbReference type="Rhea" id="RHEA-COMP:12418"/>
        <dbReference type="Rhea" id="RHEA-COMP:12419"/>
        <dbReference type="ChEBI" id="CHEBI:15378"/>
        <dbReference type="ChEBI" id="CHEBI:57856"/>
        <dbReference type="ChEBI" id="CHEBI:59789"/>
        <dbReference type="ChEBI" id="CHEBI:90615"/>
        <dbReference type="ChEBI" id="CHEBI:90616"/>
        <dbReference type="EC" id="2.1.1.72"/>
    </reaction>
</comment>
<dbReference type="GO" id="GO:0009307">
    <property type="term" value="P:DNA restriction-modification system"/>
    <property type="evidence" value="ECO:0007669"/>
    <property type="project" value="InterPro"/>
</dbReference>
<dbReference type="RefSeq" id="WP_039259432.1">
    <property type="nucleotide sequence ID" value="NZ_JDRY01000033.1"/>
</dbReference>
<evidence type="ECO:0000256" key="4">
    <source>
        <dbReference type="ARBA" id="ARBA00022691"/>
    </source>
</evidence>
<protein>
    <recommendedName>
        <fullName evidence="1">site-specific DNA-methyltransferase (adenine-specific)</fullName>
        <ecNumber evidence="1">2.1.1.72</ecNumber>
    </recommendedName>
</protein>
<dbReference type="GO" id="GO:0003676">
    <property type="term" value="F:nucleic acid binding"/>
    <property type="evidence" value="ECO:0007669"/>
    <property type="project" value="InterPro"/>
</dbReference>
<evidence type="ECO:0000256" key="2">
    <source>
        <dbReference type="ARBA" id="ARBA00022603"/>
    </source>
</evidence>
<evidence type="ECO:0000256" key="3">
    <source>
        <dbReference type="ARBA" id="ARBA00022679"/>
    </source>
</evidence>
<dbReference type="SUPFAM" id="SSF53335">
    <property type="entry name" value="S-adenosyl-L-methionine-dependent methyltransferases"/>
    <property type="match status" value="1"/>
</dbReference>
<accession>A0A0A0IH01</accession>
<evidence type="ECO:0000313" key="7">
    <source>
        <dbReference type="Proteomes" id="UP000030014"/>
    </source>
</evidence>
<comment type="caution">
    <text evidence="6">The sequence shown here is derived from an EMBL/GenBank/DDBJ whole genome shotgun (WGS) entry which is preliminary data.</text>
</comment>